<dbReference type="GO" id="GO:0016887">
    <property type="term" value="F:ATP hydrolysis activity"/>
    <property type="evidence" value="ECO:0007669"/>
    <property type="project" value="InterPro"/>
</dbReference>
<dbReference type="GO" id="GO:0004519">
    <property type="term" value="F:endonuclease activity"/>
    <property type="evidence" value="ECO:0007669"/>
    <property type="project" value="InterPro"/>
</dbReference>
<dbReference type="PANTHER" id="PTHR34413">
    <property type="entry name" value="PROPHAGE TAIL FIBER ASSEMBLY PROTEIN HOMOLOG TFAE-RELATED-RELATED"/>
    <property type="match status" value="1"/>
</dbReference>
<accession>A0A0C6EW92</accession>
<gene>
    <name evidence="3" type="ORF">Maq22A_c04155</name>
</gene>
<dbReference type="GO" id="GO:0005524">
    <property type="term" value="F:ATP binding"/>
    <property type="evidence" value="ECO:0007669"/>
    <property type="project" value="InterPro"/>
</dbReference>
<evidence type="ECO:0000313" key="3">
    <source>
        <dbReference type="EMBL" id="BAQ44256.1"/>
    </source>
</evidence>
<organism evidence="3 4">
    <name type="scientific">Methylobacterium aquaticum</name>
    <dbReference type="NCBI Taxonomy" id="270351"/>
    <lineage>
        <taxon>Bacteria</taxon>
        <taxon>Pseudomonadati</taxon>
        <taxon>Pseudomonadota</taxon>
        <taxon>Alphaproteobacteria</taxon>
        <taxon>Hyphomicrobiales</taxon>
        <taxon>Methylobacteriaceae</taxon>
        <taxon>Methylobacterium</taxon>
    </lineage>
</organism>
<dbReference type="InterPro" id="IPR046454">
    <property type="entry name" value="GpA_endonuclease"/>
</dbReference>
<dbReference type="OrthoDB" id="5181253at2"/>
<dbReference type="Pfam" id="PF05876">
    <property type="entry name" value="GpA_ATPase"/>
    <property type="match status" value="1"/>
</dbReference>
<evidence type="ECO:0000259" key="1">
    <source>
        <dbReference type="Pfam" id="PF05876"/>
    </source>
</evidence>
<dbReference type="STRING" id="270351.Maq22A_c04155"/>
<dbReference type="Gene3D" id="3.40.50.300">
    <property type="entry name" value="P-loop containing nucleotide triphosphate hydrolases"/>
    <property type="match status" value="1"/>
</dbReference>
<sequence length="599" mass="65976">MLTPEAAGTTLDAVARAALAALRPPPRLPLSQWIETHLRLPEGVTALPGPVRLWPYQRGIADAISDPTVERVTIVKSARLGFTTLLSGTIGNFVANVPSPILALLPTEADARDYVVSDLEPIFDASPVLAGLLTADTDEGARNTLASRRFPGGSLKVVAAKAPRNLRRHNARILLVDEADAMEAGAEGSSIGLAIKRTLAFADRKIIIGSTPIDEETSNVLRAYALSDQATFQLPCPDCGTFTFIRWRHIEWEPGRPETAAYRCPTCEELIPERHKMSMLDRGDWVVGRPEVRDHRGFRCNALVSPLPNAAWHKLVAEFLAAKDDPDLLKPFVNTILAEGWREAEDTLDELALAQRVEPVGLDRIPAEVLAITAGTDVQDDRLEVTIVGWTRTEAVVLAHVVIWGTPDEDTTWAEHDELIRTTWKHPHGGTLKVDAAVVDSGDGDWTDRVYAYCFPRMNRRVMAGKGVGGNRPYIQMSKSKVKGGRLFILGVDGIKTTLISRLSQGKTIRFSDSLEAVYFEQLTSERKVLRYSKGQPVRRFERKPGAQAEALDCLVYAFAARQSLTVNFDQRDDAMKMPAAVTTARPRVVQSSWMKRGS</sequence>
<dbReference type="AlphaFoldDB" id="A0A0C6EW92"/>
<evidence type="ECO:0000313" key="4">
    <source>
        <dbReference type="Proteomes" id="UP000061432"/>
    </source>
</evidence>
<dbReference type="KEGG" id="maqu:Maq22A_c04155"/>
<reference evidence="4" key="2">
    <citation type="submission" date="2015-01" db="EMBL/GenBank/DDBJ databases">
        <title>Complete genome sequence of Methylobacterium aquaticum strain 22A.</title>
        <authorList>
            <person name="Tani A."/>
            <person name="Ogura Y."/>
            <person name="Hayashi T."/>
        </authorList>
    </citation>
    <scope>NUCLEOTIDE SEQUENCE [LARGE SCALE GENOMIC DNA]</scope>
    <source>
        <strain evidence="4">MA-22A</strain>
    </source>
</reference>
<dbReference type="PANTHER" id="PTHR34413:SF2">
    <property type="entry name" value="PROPHAGE TAIL FIBER ASSEMBLY PROTEIN HOMOLOG TFAE-RELATED"/>
    <property type="match status" value="1"/>
</dbReference>
<reference evidence="3 4" key="1">
    <citation type="journal article" date="2015" name="Genome Announc.">
        <title>Complete Genome Sequence of Methylobacterium aquaticum Strain 22A, Isolated from Racomitrium japonicum Moss.</title>
        <authorList>
            <person name="Tani A."/>
            <person name="Ogura Y."/>
            <person name="Hayashi T."/>
            <person name="Kimbara K."/>
        </authorList>
    </citation>
    <scope>NUCLEOTIDE SEQUENCE [LARGE SCALE GENOMIC DNA]</scope>
    <source>
        <strain evidence="3 4">MA-22A</strain>
    </source>
</reference>
<protein>
    <submittedName>
        <fullName evidence="3">Bacteriophage tail assembly protein</fullName>
    </submittedName>
</protein>
<evidence type="ECO:0000259" key="2">
    <source>
        <dbReference type="Pfam" id="PF20454"/>
    </source>
</evidence>
<dbReference type="InterPro" id="IPR046453">
    <property type="entry name" value="GpA_ATPase"/>
</dbReference>
<dbReference type="Proteomes" id="UP000061432">
    <property type="component" value="Chromosome"/>
</dbReference>
<dbReference type="PATRIC" id="fig|270351.10.peg.808"/>
<dbReference type="InterPro" id="IPR051220">
    <property type="entry name" value="TFA_Chaperone"/>
</dbReference>
<dbReference type="InterPro" id="IPR027417">
    <property type="entry name" value="P-loop_NTPase"/>
</dbReference>
<dbReference type="InterPro" id="IPR008866">
    <property type="entry name" value="Phage_lambda_GpA-like"/>
</dbReference>
<dbReference type="Pfam" id="PF20454">
    <property type="entry name" value="GpA_nuclease"/>
    <property type="match status" value="1"/>
</dbReference>
<dbReference type="EMBL" id="AP014704">
    <property type="protein sequence ID" value="BAQ44256.1"/>
    <property type="molecule type" value="Genomic_DNA"/>
</dbReference>
<feature type="domain" description="Terminase large subunit GpA endonuclease" evidence="2">
    <location>
        <begin position="295"/>
        <end position="568"/>
    </location>
</feature>
<proteinExistence type="inferred from homology"/>
<name>A0A0C6EW92_9HYPH</name>
<dbReference type="HAMAP" id="MF_04144">
    <property type="entry name" value="TERL_LAMBDA"/>
    <property type="match status" value="1"/>
</dbReference>
<feature type="domain" description="Phage terminase large subunit GpA ATPase" evidence="1">
    <location>
        <begin position="47"/>
        <end position="285"/>
    </location>
</feature>